<keyword evidence="5" id="KW-1185">Reference proteome</keyword>
<dbReference type="InterPro" id="IPR036028">
    <property type="entry name" value="SH3-like_dom_sf"/>
</dbReference>
<feature type="domain" description="SH3" evidence="3">
    <location>
        <begin position="82"/>
        <end position="111"/>
    </location>
</feature>
<evidence type="ECO:0000259" key="3">
    <source>
        <dbReference type="PROSITE" id="PS50002"/>
    </source>
</evidence>
<dbReference type="EMBL" id="CAAALY010107825">
    <property type="protein sequence ID" value="VEL29935.1"/>
    <property type="molecule type" value="Genomic_DNA"/>
</dbReference>
<dbReference type="OrthoDB" id="207120at2759"/>
<protein>
    <recommendedName>
        <fullName evidence="3">SH3 domain-containing protein</fullName>
    </recommendedName>
</protein>
<evidence type="ECO:0000256" key="2">
    <source>
        <dbReference type="PROSITE-ProRule" id="PRU00192"/>
    </source>
</evidence>
<name>A0A448X794_9PLAT</name>
<dbReference type="InterPro" id="IPR001452">
    <property type="entry name" value="SH3_domain"/>
</dbReference>
<organism evidence="4 5">
    <name type="scientific">Protopolystoma xenopodis</name>
    <dbReference type="NCBI Taxonomy" id="117903"/>
    <lineage>
        <taxon>Eukaryota</taxon>
        <taxon>Metazoa</taxon>
        <taxon>Spiralia</taxon>
        <taxon>Lophotrochozoa</taxon>
        <taxon>Platyhelminthes</taxon>
        <taxon>Monogenea</taxon>
        <taxon>Polyopisthocotylea</taxon>
        <taxon>Polystomatidea</taxon>
        <taxon>Polystomatidae</taxon>
        <taxon>Protopolystoma</taxon>
    </lineage>
</organism>
<keyword evidence="1 2" id="KW-0728">SH3 domain</keyword>
<evidence type="ECO:0000313" key="5">
    <source>
        <dbReference type="Proteomes" id="UP000784294"/>
    </source>
</evidence>
<dbReference type="PROSITE" id="PS50002">
    <property type="entry name" value="SH3"/>
    <property type="match status" value="1"/>
</dbReference>
<feature type="non-terminal residue" evidence="4">
    <location>
        <position position="1"/>
    </location>
</feature>
<dbReference type="SUPFAM" id="SSF50044">
    <property type="entry name" value="SH3-domain"/>
    <property type="match status" value="1"/>
</dbReference>
<accession>A0A448X794</accession>
<dbReference type="Pfam" id="PF00018">
    <property type="entry name" value="SH3_1"/>
    <property type="match status" value="1"/>
</dbReference>
<evidence type="ECO:0000256" key="1">
    <source>
        <dbReference type="ARBA" id="ARBA00022443"/>
    </source>
</evidence>
<comment type="caution">
    <text evidence="4">The sequence shown here is derived from an EMBL/GenBank/DDBJ whole genome shotgun (WGS) entry which is preliminary data.</text>
</comment>
<dbReference type="AlphaFoldDB" id="A0A448X794"/>
<dbReference type="Gene3D" id="2.30.30.40">
    <property type="entry name" value="SH3 Domains"/>
    <property type="match status" value="1"/>
</dbReference>
<gene>
    <name evidence="4" type="ORF">PXEA_LOCUS23375</name>
</gene>
<dbReference type="Proteomes" id="UP000784294">
    <property type="component" value="Unassembled WGS sequence"/>
</dbReference>
<reference evidence="4" key="1">
    <citation type="submission" date="2018-11" db="EMBL/GenBank/DDBJ databases">
        <authorList>
            <consortium name="Pathogen Informatics"/>
        </authorList>
    </citation>
    <scope>NUCLEOTIDE SEQUENCE</scope>
</reference>
<evidence type="ECO:0000313" key="4">
    <source>
        <dbReference type="EMBL" id="VEL29935.1"/>
    </source>
</evidence>
<proteinExistence type="predicted"/>
<sequence length="111" mass="12194">MVNYPQELGRATFTFIPKELSVSAPSKKVRPVRGQADGAICPIGFERLEGLDSGSTVLAQNEHGASLKPPSRTFERLSTEEPTGQIVVALFDYAGQRSDELTLYRGDRIRV</sequence>